<sequence>MQQNPPLTRQQRRARERERETKKAHENKVKSRLVGGRVDGRTFEEWEPWNGTGVPVRENCDSGNPRQALLWMFTAMPGMSGAPLMLPTEYWEMQSWRMWVLGARPAEEPTQKYQPPASVTASAWQASGKWVDLDTPDPVRKTMADHVRELPQHVRAELRRVVLEQFGVDDGDRPGPPAITYTVRTLAERLRVEVDDLLEVLANIGASGLHADSRVSREVAERIAAQMGAA</sequence>
<dbReference type="Proteomes" id="UP000252586">
    <property type="component" value="Unassembled WGS sequence"/>
</dbReference>
<dbReference type="Pfam" id="PF10910">
    <property type="entry name" value="Phage_gene29"/>
    <property type="match status" value="1"/>
</dbReference>
<dbReference type="InterPro" id="IPR021226">
    <property type="entry name" value="Phage_gene29"/>
</dbReference>
<keyword evidence="3" id="KW-1185">Reference proteome</keyword>
<dbReference type="OrthoDB" id="4419629at2"/>
<evidence type="ECO:0000256" key="1">
    <source>
        <dbReference type="SAM" id="MobiDB-lite"/>
    </source>
</evidence>
<protein>
    <submittedName>
        <fullName evidence="2">Uncharacterized protein DUF2744</fullName>
    </submittedName>
</protein>
<evidence type="ECO:0000313" key="2">
    <source>
        <dbReference type="EMBL" id="RBO82063.1"/>
    </source>
</evidence>
<dbReference type="EMBL" id="QNRE01000025">
    <property type="protein sequence ID" value="RBO82063.1"/>
    <property type="molecule type" value="Genomic_DNA"/>
</dbReference>
<gene>
    <name evidence="2" type="ORF">DFR74_12518</name>
</gene>
<dbReference type="STRING" id="1210090.GCA_001613185_02430"/>
<name>A0A366CW66_9NOCA</name>
<accession>A0A366CW66</accession>
<reference evidence="2 3" key="1">
    <citation type="submission" date="2018-06" db="EMBL/GenBank/DDBJ databases">
        <title>Genomic Encyclopedia of Type Strains, Phase IV (KMG-IV): sequencing the most valuable type-strain genomes for metagenomic binning, comparative biology and taxonomic classification.</title>
        <authorList>
            <person name="Goeker M."/>
        </authorList>
    </citation>
    <scope>NUCLEOTIDE SEQUENCE [LARGE SCALE GENOMIC DNA]</scope>
    <source>
        <strain evidence="2 3">DSM 44599</strain>
    </source>
</reference>
<feature type="region of interest" description="Disordered" evidence="1">
    <location>
        <begin position="1"/>
        <end position="31"/>
    </location>
</feature>
<evidence type="ECO:0000313" key="3">
    <source>
        <dbReference type="Proteomes" id="UP000252586"/>
    </source>
</evidence>
<dbReference type="RefSeq" id="WP_067507960.1">
    <property type="nucleotide sequence ID" value="NZ_QNRE01000025.1"/>
</dbReference>
<feature type="compositionally biased region" description="Basic and acidic residues" evidence="1">
    <location>
        <begin position="13"/>
        <end position="29"/>
    </location>
</feature>
<comment type="caution">
    <text evidence="2">The sequence shown here is derived from an EMBL/GenBank/DDBJ whole genome shotgun (WGS) entry which is preliminary data.</text>
</comment>
<proteinExistence type="predicted"/>
<dbReference type="AlphaFoldDB" id="A0A366CW66"/>
<organism evidence="2 3">
    <name type="scientific">Nocardia puris</name>
    <dbReference type="NCBI Taxonomy" id="208602"/>
    <lineage>
        <taxon>Bacteria</taxon>
        <taxon>Bacillati</taxon>
        <taxon>Actinomycetota</taxon>
        <taxon>Actinomycetes</taxon>
        <taxon>Mycobacteriales</taxon>
        <taxon>Nocardiaceae</taxon>
        <taxon>Nocardia</taxon>
    </lineage>
</organism>